<dbReference type="Proteomes" id="UP001221757">
    <property type="component" value="Unassembled WGS sequence"/>
</dbReference>
<evidence type="ECO:0000313" key="1">
    <source>
        <dbReference type="EMBL" id="KAJ7620924.1"/>
    </source>
</evidence>
<name>A0AAD7FHR1_MYCRO</name>
<sequence length="150" mass="17407">MTLELECSPGLKIALLRGLIWNLSGLPGHSHPAKQYLDLGQDTIQNAQFDDIFIRNIISRNLRHIAQLKVAWRTGVGMKKKAHKHAEPHTKPEMRTLLKLYRSTEIHSRHLTRQSMTRTPMTLPEVSRNFARAHSKRRLLNRQVIDRFFG</sequence>
<comment type="caution">
    <text evidence="1">The sequence shown here is derived from an EMBL/GenBank/DDBJ whole genome shotgun (WGS) entry which is preliminary data.</text>
</comment>
<evidence type="ECO:0000313" key="2">
    <source>
        <dbReference type="Proteomes" id="UP001221757"/>
    </source>
</evidence>
<proteinExistence type="predicted"/>
<organism evidence="1 2">
    <name type="scientific">Mycena rosella</name>
    <name type="common">Pink bonnet</name>
    <name type="synonym">Agaricus rosellus</name>
    <dbReference type="NCBI Taxonomy" id="1033263"/>
    <lineage>
        <taxon>Eukaryota</taxon>
        <taxon>Fungi</taxon>
        <taxon>Dikarya</taxon>
        <taxon>Basidiomycota</taxon>
        <taxon>Agaricomycotina</taxon>
        <taxon>Agaricomycetes</taxon>
        <taxon>Agaricomycetidae</taxon>
        <taxon>Agaricales</taxon>
        <taxon>Marasmiineae</taxon>
        <taxon>Mycenaceae</taxon>
        <taxon>Mycena</taxon>
    </lineage>
</organism>
<keyword evidence="2" id="KW-1185">Reference proteome</keyword>
<reference evidence="1" key="1">
    <citation type="submission" date="2023-03" db="EMBL/GenBank/DDBJ databases">
        <title>Massive genome expansion in bonnet fungi (Mycena s.s.) driven by repeated elements and novel gene families across ecological guilds.</title>
        <authorList>
            <consortium name="Lawrence Berkeley National Laboratory"/>
            <person name="Harder C.B."/>
            <person name="Miyauchi S."/>
            <person name="Viragh M."/>
            <person name="Kuo A."/>
            <person name="Thoen E."/>
            <person name="Andreopoulos B."/>
            <person name="Lu D."/>
            <person name="Skrede I."/>
            <person name="Drula E."/>
            <person name="Henrissat B."/>
            <person name="Morin E."/>
            <person name="Kohler A."/>
            <person name="Barry K."/>
            <person name="LaButti K."/>
            <person name="Morin E."/>
            <person name="Salamov A."/>
            <person name="Lipzen A."/>
            <person name="Mereny Z."/>
            <person name="Hegedus B."/>
            <person name="Baldrian P."/>
            <person name="Stursova M."/>
            <person name="Weitz H."/>
            <person name="Taylor A."/>
            <person name="Grigoriev I.V."/>
            <person name="Nagy L.G."/>
            <person name="Martin F."/>
            <person name="Kauserud H."/>
        </authorList>
    </citation>
    <scope>NUCLEOTIDE SEQUENCE</scope>
    <source>
        <strain evidence="1">CBHHK067</strain>
    </source>
</reference>
<accession>A0AAD7FHR1</accession>
<gene>
    <name evidence="1" type="ORF">B0H17DRAFT_1291649</name>
</gene>
<dbReference type="EMBL" id="JARKIE010000682">
    <property type="protein sequence ID" value="KAJ7620924.1"/>
    <property type="molecule type" value="Genomic_DNA"/>
</dbReference>
<protein>
    <submittedName>
        <fullName evidence="1">Uncharacterized protein</fullName>
    </submittedName>
</protein>
<dbReference type="AlphaFoldDB" id="A0AAD7FHR1"/>
<feature type="non-terminal residue" evidence="1">
    <location>
        <position position="150"/>
    </location>
</feature>